<proteinExistence type="predicted"/>
<keyword evidence="3" id="KW-0507">mRNA processing</keyword>
<keyword evidence="4" id="KW-0547">Nucleotide-binding</keyword>
<dbReference type="OrthoDB" id="10253254at2759"/>
<dbReference type="GO" id="GO:0000398">
    <property type="term" value="P:mRNA splicing, via spliceosome"/>
    <property type="evidence" value="ECO:0007669"/>
    <property type="project" value="UniProtKB-ARBA"/>
</dbReference>
<feature type="domain" description="Helicase ATP-binding" evidence="11">
    <location>
        <begin position="221"/>
        <end position="384"/>
    </location>
</feature>
<reference evidence="13 14" key="1">
    <citation type="submission" date="2019-07" db="EMBL/GenBank/DDBJ databases">
        <title>Genome assembly of two rare yeast pathogens: Diutina rugosa and Trichomonascus ciferrii.</title>
        <authorList>
            <person name="Mixao V."/>
            <person name="Saus E."/>
            <person name="Hansen A."/>
            <person name="Lass-Flor C."/>
            <person name="Gabaldon T."/>
        </authorList>
    </citation>
    <scope>NUCLEOTIDE SEQUENCE [LARGE SCALE GENOMIC DNA]</scope>
    <source>
        <strain evidence="13 14">CBS 613</strain>
    </source>
</reference>
<dbReference type="RefSeq" id="XP_034011862.1">
    <property type="nucleotide sequence ID" value="XM_034156390.1"/>
</dbReference>
<evidence type="ECO:0000256" key="1">
    <source>
        <dbReference type="ARBA" id="ARBA00004123"/>
    </source>
</evidence>
<keyword evidence="7" id="KW-0508">mRNA splicing</keyword>
<dbReference type="SMART" id="SM00490">
    <property type="entry name" value="HELICc"/>
    <property type="match status" value="1"/>
</dbReference>
<dbReference type="PROSITE" id="PS51194">
    <property type="entry name" value="HELICASE_CTER"/>
    <property type="match status" value="1"/>
</dbReference>
<evidence type="ECO:0000256" key="7">
    <source>
        <dbReference type="ARBA" id="ARBA00023187"/>
    </source>
</evidence>
<dbReference type="Gene3D" id="3.40.50.300">
    <property type="entry name" value="P-loop containing nucleotide triphosphate hydrolases"/>
    <property type="match status" value="2"/>
</dbReference>
<dbReference type="InterPro" id="IPR014001">
    <property type="entry name" value="Helicase_ATP-bd"/>
</dbReference>
<dbReference type="GO" id="GO:0071013">
    <property type="term" value="C:catalytic step 2 spliceosome"/>
    <property type="evidence" value="ECO:0007669"/>
    <property type="project" value="TreeGrafter"/>
</dbReference>
<dbReference type="CDD" id="cd18791">
    <property type="entry name" value="SF2_C_RHA"/>
    <property type="match status" value="1"/>
</dbReference>
<comment type="subcellular location">
    <subcellularLocation>
        <location evidence="1">Nucleus</location>
    </subcellularLocation>
</comment>
<gene>
    <name evidence="13" type="ORF">DIURU_003609</name>
</gene>
<evidence type="ECO:0000256" key="10">
    <source>
        <dbReference type="SAM" id="MobiDB-lite"/>
    </source>
</evidence>
<sequence length="851" mass="95583">MSQVFQGKRKRKLNWDDEEEPDSPEPQNDAEKTDEADQSQLDTSVEAPTTVDDGTARTSSRQEYLKQRQQRKLEELEKELADPNCVDYDKKAKVYERLKSIMTRDTNVSTYTLNSSSEPLSRREKHQLLTSKTRRDDGGPKKSWEQQQLEKVGQVETDDRIHLPGSEKYEFVFDQSQFVDFGDEETYGGEDDLEDDVKPEGDDIQAVRRSLPVYRFRQSFLDAVKANPVIIVVGETGSGKTTQLPQFLYEEGYAKGKIVACTQPRRVAATSVAKRVAEEMNTKLGQKVGYTVRFDDTSSPETAVKFMTDGMLLREFLTDPLLSKYGAIMIDEAHERTLSTEIVLALLKDIIKERTDLKVIVASATINADRFSEYFDGAPILNIPGRRFPVEVHYTSAPEANYIQAALTTIFQIHLTQPLPGDILVFLTGQDEIEQMENALVEALEKLRDNDEVAPLEVCTIYANLPPEQQAKIFEPVPSGTRKVVLATNIAETSITINGIAYVIDPGYVKQNVYNPLTGMDSLVVVPSSRASADQRAGRAGRVGPGKCFRLFTKWAYDHELEVNPTPEILRVNLVGTVLLLLSMGITDLVHFDFMDKPSAQGMSKSLELLYALGALNRKGQLTPTGLQMAEFPLPPTLCKALLTASKLNCISEVISIVSMLGESGSLFYRPKDHKEAADNAHKKFFHPRGDHYMLLSIWNEFVDSGFSKSWCQDHFVQYKTLKRVKDVRTQVEGLCDKIGLDVHGEQDDIDESEREGLIEKALISGFFANIVRLSAMGDSFKQVKALSGNAGTVSVHPSSCVYPMKPPPKWLLYYELVLTSKEYLRNCMVITDPRLIETYGGHYYKPDQLK</sequence>
<dbReference type="PANTHER" id="PTHR18934">
    <property type="entry name" value="ATP-DEPENDENT RNA HELICASE"/>
    <property type="match status" value="1"/>
</dbReference>
<dbReference type="PROSITE" id="PS51192">
    <property type="entry name" value="HELICASE_ATP_BIND_1"/>
    <property type="match status" value="1"/>
</dbReference>
<dbReference type="GO" id="GO:0071006">
    <property type="term" value="C:U2-type catalytic step 1 spliceosome"/>
    <property type="evidence" value="ECO:0007669"/>
    <property type="project" value="UniProtKB-ARBA"/>
</dbReference>
<name>A0A642ULQ5_DIURU</name>
<evidence type="ECO:0000256" key="8">
    <source>
        <dbReference type="ARBA" id="ARBA00023242"/>
    </source>
</evidence>
<dbReference type="OMA" id="PLDPMMS"/>
<dbReference type="Pfam" id="PF00270">
    <property type="entry name" value="DEAD"/>
    <property type="match status" value="1"/>
</dbReference>
<keyword evidence="8" id="KW-0539">Nucleus</keyword>
<dbReference type="SMART" id="SM00487">
    <property type="entry name" value="DEXDc"/>
    <property type="match status" value="1"/>
</dbReference>
<feature type="domain" description="Helicase C-terminal" evidence="12">
    <location>
        <begin position="409"/>
        <end position="585"/>
    </location>
</feature>
<dbReference type="GO" id="GO:0016787">
    <property type="term" value="F:hydrolase activity"/>
    <property type="evidence" value="ECO:0007669"/>
    <property type="project" value="UniProtKB-KW"/>
</dbReference>
<dbReference type="GO" id="GO:0003723">
    <property type="term" value="F:RNA binding"/>
    <property type="evidence" value="ECO:0007669"/>
    <property type="project" value="TreeGrafter"/>
</dbReference>
<feature type="region of interest" description="Disordered" evidence="10">
    <location>
        <begin position="1"/>
        <end position="69"/>
    </location>
</feature>
<dbReference type="AlphaFoldDB" id="A0A642ULQ5"/>
<protein>
    <recommendedName>
        <fullName evidence="2">RNA helicase</fullName>
        <ecNumber evidence="2">3.6.4.13</ecNumber>
    </recommendedName>
</protein>
<dbReference type="InterPro" id="IPR011709">
    <property type="entry name" value="DEAD-box_helicase_OB_fold"/>
</dbReference>
<keyword evidence="14" id="KW-1185">Reference proteome</keyword>
<dbReference type="SUPFAM" id="SSF52540">
    <property type="entry name" value="P-loop containing nucleoside triphosphate hydrolases"/>
    <property type="match status" value="1"/>
</dbReference>
<dbReference type="PROSITE" id="PS00690">
    <property type="entry name" value="DEAH_ATP_HELICASE"/>
    <property type="match status" value="1"/>
</dbReference>
<dbReference type="VEuPathDB" id="FungiDB:DIURU_003609"/>
<dbReference type="Pfam" id="PF04408">
    <property type="entry name" value="WHD_HA2"/>
    <property type="match status" value="1"/>
</dbReference>
<feature type="region of interest" description="Disordered" evidence="10">
    <location>
        <begin position="110"/>
        <end position="146"/>
    </location>
</feature>
<evidence type="ECO:0000313" key="14">
    <source>
        <dbReference type="Proteomes" id="UP000449547"/>
    </source>
</evidence>
<dbReference type="EC" id="3.6.4.13" evidence="2"/>
<dbReference type="InterPro" id="IPR027417">
    <property type="entry name" value="P-loop_NTPase"/>
</dbReference>
<dbReference type="Pfam" id="PF07717">
    <property type="entry name" value="OB_NTP_bind"/>
    <property type="match status" value="1"/>
</dbReference>
<dbReference type="Proteomes" id="UP000449547">
    <property type="component" value="Unassembled WGS sequence"/>
</dbReference>
<dbReference type="GO" id="GO:0003724">
    <property type="term" value="F:RNA helicase activity"/>
    <property type="evidence" value="ECO:0007669"/>
    <property type="project" value="UniProtKB-EC"/>
</dbReference>
<feature type="compositionally biased region" description="Basic and acidic residues" evidence="10">
    <location>
        <begin position="133"/>
        <end position="144"/>
    </location>
</feature>
<dbReference type="SMART" id="SM00847">
    <property type="entry name" value="HA2"/>
    <property type="match status" value="1"/>
</dbReference>
<dbReference type="InterPro" id="IPR001650">
    <property type="entry name" value="Helicase_C-like"/>
</dbReference>
<organism evidence="13 14">
    <name type="scientific">Diutina rugosa</name>
    <name type="common">Yeast</name>
    <name type="synonym">Candida rugosa</name>
    <dbReference type="NCBI Taxonomy" id="5481"/>
    <lineage>
        <taxon>Eukaryota</taxon>
        <taxon>Fungi</taxon>
        <taxon>Dikarya</taxon>
        <taxon>Ascomycota</taxon>
        <taxon>Saccharomycotina</taxon>
        <taxon>Pichiomycetes</taxon>
        <taxon>Debaryomycetaceae</taxon>
        <taxon>Diutina</taxon>
    </lineage>
</organism>
<feature type="compositionally biased region" description="Polar residues" evidence="10">
    <location>
        <begin position="38"/>
        <end position="47"/>
    </location>
</feature>
<dbReference type="GO" id="GO:0071826">
    <property type="term" value="P:protein-RNA complex organization"/>
    <property type="evidence" value="ECO:0007669"/>
    <property type="project" value="UniProtKB-ARBA"/>
</dbReference>
<dbReference type="InterPro" id="IPR007502">
    <property type="entry name" value="Helicase-assoc_dom"/>
</dbReference>
<dbReference type="PANTHER" id="PTHR18934:SF83">
    <property type="entry name" value="PRE-MRNA-SPLICING FACTOR ATP-DEPENDENT RNA HELICASE DHX16"/>
    <property type="match status" value="1"/>
</dbReference>
<dbReference type="EMBL" id="SWFT01000105">
    <property type="protein sequence ID" value="KAA8901239.1"/>
    <property type="molecule type" value="Genomic_DNA"/>
</dbReference>
<evidence type="ECO:0000256" key="5">
    <source>
        <dbReference type="ARBA" id="ARBA00022801"/>
    </source>
</evidence>
<evidence type="ECO:0000259" key="12">
    <source>
        <dbReference type="PROSITE" id="PS51194"/>
    </source>
</evidence>
<evidence type="ECO:0000256" key="3">
    <source>
        <dbReference type="ARBA" id="ARBA00022664"/>
    </source>
</evidence>
<dbReference type="GO" id="GO:0022613">
    <property type="term" value="P:ribonucleoprotein complex biogenesis"/>
    <property type="evidence" value="ECO:0007669"/>
    <property type="project" value="UniProtKB-ARBA"/>
</dbReference>
<dbReference type="InterPro" id="IPR048333">
    <property type="entry name" value="HA2_WH"/>
</dbReference>
<dbReference type="FunFam" id="3.40.50.300:FF:000726">
    <property type="entry name" value="Pre-mRNA-splicing factor ATP-dependent RNA helicase"/>
    <property type="match status" value="1"/>
</dbReference>
<comment type="caution">
    <text evidence="13">The sequence shown here is derived from an EMBL/GenBank/DDBJ whole genome shotgun (WGS) entry which is preliminary data.</text>
</comment>
<dbReference type="CDD" id="cd17978">
    <property type="entry name" value="DEXHc_DHX33"/>
    <property type="match status" value="1"/>
</dbReference>
<dbReference type="GeneID" id="54782260"/>
<accession>A0A642ULQ5</accession>
<dbReference type="InterPro" id="IPR011545">
    <property type="entry name" value="DEAD/DEAH_box_helicase_dom"/>
</dbReference>
<evidence type="ECO:0000256" key="2">
    <source>
        <dbReference type="ARBA" id="ARBA00012552"/>
    </source>
</evidence>
<keyword evidence="5" id="KW-0378">Hydrolase</keyword>
<dbReference type="InterPro" id="IPR002464">
    <property type="entry name" value="DNA/RNA_helicase_DEAH_CS"/>
</dbReference>
<dbReference type="Pfam" id="PF00271">
    <property type="entry name" value="Helicase_C"/>
    <property type="match status" value="1"/>
</dbReference>
<dbReference type="Gene3D" id="1.20.120.1080">
    <property type="match status" value="1"/>
</dbReference>
<feature type="compositionally biased region" description="Polar residues" evidence="10">
    <location>
        <begin position="110"/>
        <end position="119"/>
    </location>
</feature>
<dbReference type="GO" id="GO:0005524">
    <property type="term" value="F:ATP binding"/>
    <property type="evidence" value="ECO:0007669"/>
    <property type="project" value="UniProtKB-KW"/>
</dbReference>
<dbReference type="FunFam" id="3.40.50.300:FF:000007">
    <property type="entry name" value="Pre-mRNA-splicing factor ATP-dependent RNA helicase"/>
    <property type="match status" value="1"/>
</dbReference>
<evidence type="ECO:0000256" key="4">
    <source>
        <dbReference type="ARBA" id="ARBA00022741"/>
    </source>
</evidence>
<evidence type="ECO:0000259" key="11">
    <source>
        <dbReference type="PROSITE" id="PS51192"/>
    </source>
</evidence>
<evidence type="ECO:0000256" key="9">
    <source>
        <dbReference type="ARBA" id="ARBA00047984"/>
    </source>
</evidence>
<comment type="catalytic activity">
    <reaction evidence="9">
        <text>ATP + H2O = ADP + phosphate + H(+)</text>
        <dbReference type="Rhea" id="RHEA:13065"/>
        <dbReference type="ChEBI" id="CHEBI:15377"/>
        <dbReference type="ChEBI" id="CHEBI:15378"/>
        <dbReference type="ChEBI" id="CHEBI:30616"/>
        <dbReference type="ChEBI" id="CHEBI:43474"/>
        <dbReference type="ChEBI" id="CHEBI:456216"/>
        <dbReference type="EC" id="3.6.4.13"/>
    </reaction>
</comment>
<evidence type="ECO:0000256" key="6">
    <source>
        <dbReference type="ARBA" id="ARBA00022840"/>
    </source>
</evidence>
<evidence type="ECO:0000313" key="13">
    <source>
        <dbReference type="EMBL" id="KAA8901239.1"/>
    </source>
</evidence>
<keyword evidence="6" id="KW-0067">ATP-binding</keyword>
<dbReference type="Pfam" id="PF21010">
    <property type="entry name" value="HA2_C"/>
    <property type="match status" value="1"/>
</dbReference>